<dbReference type="EMBL" id="LJIX01000006">
    <property type="protein sequence ID" value="KQL20466.1"/>
    <property type="molecule type" value="Genomic_DNA"/>
</dbReference>
<feature type="coiled-coil region" evidence="1">
    <location>
        <begin position="578"/>
        <end position="605"/>
    </location>
</feature>
<dbReference type="RefSeq" id="WP_056685602.1">
    <property type="nucleotide sequence ID" value="NZ_LJIX01000006.1"/>
</dbReference>
<keyword evidence="3" id="KW-1185">Reference proteome</keyword>
<evidence type="ECO:0000313" key="3">
    <source>
        <dbReference type="Proteomes" id="UP000050996"/>
    </source>
</evidence>
<evidence type="ECO:0000256" key="1">
    <source>
        <dbReference type="SAM" id="Coils"/>
    </source>
</evidence>
<proteinExistence type="predicted"/>
<dbReference type="PATRIC" id="fig|1637975.4.peg.3756"/>
<name>A0A0Q3VII9_9BACI</name>
<accession>A0A0Q3VII9</accession>
<gene>
    <name evidence="2" type="ORF">AN957_18990</name>
</gene>
<reference evidence="2 3" key="1">
    <citation type="submission" date="2015-09" db="EMBL/GenBank/DDBJ databases">
        <title>Genome sequencing project for genomic taxonomy and phylogenomics of Bacillus-like bacteria.</title>
        <authorList>
            <person name="Liu B."/>
            <person name="Wang J."/>
            <person name="Zhu Y."/>
            <person name="Liu G."/>
            <person name="Chen Q."/>
            <person name="Chen Z."/>
            <person name="Lan J."/>
            <person name="Che J."/>
            <person name="Ge C."/>
            <person name="Shi H."/>
            <person name="Pan Z."/>
            <person name="Liu X."/>
        </authorList>
    </citation>
    <scope>NUCLEOTIDE SEQUENCE [LARGE SCALE GENOMIC DNA]</scope>
    <source>
        <strain evidence="2 3">FJAT-18043</strain>
    </source>
</reference>
<protein>
    <submittedName>
        <fullName evidence="2">Uncharacterized protein</fullName>
    </submittedName>
</protein>
<dbReference type="AlphaFoldDB" id="A0A0Q3VII9"/>
<dbReference type="STRING" id="1637975.AN957_18990"/>
<comment type="caution">
    <text evidence="2">The sequence shown here is derived from an EMBL/GenBank/DDBJ whole genome shotgun (WGS) entry which is preliminary data.</text>
</comment>
<organism evidence="2 3">
    <name type="scientific">Cytobacillus solani</name>
    <dbReference type="NCBI Taxonomy" id="1637975"/>
    <lineage>
        <taxon>Bacteria</taxon>
        <taxon>Bacillati</taxon>
        <taxon>Bacillota</taxon>
        <taxon>Bacilli</taxon>
        <taxon>Bacillales</taxon>
        <taxon>Bacillaceae</taxon>
        <taxon>Cytobacillus</taxon>
    </lineage>
</organism>
<sequence length="811" mass="91862">MAKIQRKYDFQNGTRTNAEQVDEEFNNIIDAHNSLDDEVKKKVDETGDFKGTWNGHSFQEADPLISSRVTEMENMVKEEEKITVTLKRGENTIEAPENAALVPVEILGDEVKNHALDFNHWTLHANVVKNSPDKVTLNAASAKEVSSIRVEIKRNQDYVYSMKHSGAIAILDSTMSDTAVVAYTDAQFIKFNSANNSIIHLAFKNKNDEPGTFTFEGPMLVEGTVEREFVQNYQPVRGPYIEIDNGSGLYFDEYLYKGDKLYQDDRGNWRKKQNKIECELTAETVKNPTINSSYIGGKAIKIPLSDFSKGIDIYDVEVIKFNNSYFTRTDSAANITNNRYYLDNDSLILFVSATDTGWQDDPAPPVSGQPTYNIIPNKHEILAFILGWKMAHADGTVPYVDANKATKGDKKWLRIIGTGESLTLPTASYHDWKPIKVIYKTVSEQDVSTKYEGALRLVKGTNKVTLGEGVVIREVTNPVHIEKLYRINDKGLQDSSLKNEVSQFLGVYKNNKKDNLWSYYEKTDVPNAFGDYIAQIDDSLYDPVAIYTATYKVLDRFRYSCYVKDTLVKGNVNFHMESDEQVVQIEELKRRVSQIELDIVDKLGKPYGIPMIGKDGYPRTPDGKTVGKLRYKRFYWEVYTTDNISLYPAHLEAPDKPNKYTKTIPLDGIVPKMIKVYFSKIATKPSTATVIESANVRRQDPTFGYTMGVEEWLTTGRVWIEDRSSSDATRKYYVQFNKDIDPKNPYNSSSAPPGHSHGSTYSNSGGIYLTKFYNLDPLFSAFLLEFTNTVNNTVNTPINLTAQVEVEVWGI</sequence>
<dbReference type="Proteomes" id="UP000050996">
    <property type="component" value="Unassembled WGS sequence"/>
</dbReference>
<keyword evidence="1" id="KW-0175">Coiled coil</keyword>
<evidence type="ECO:0000313" key="2">
    <source>
        <dbReference type="EMBL" id="KQL20466.1"/>
    </source>
</evidence>